<dbReference type="AlphaFoldDB" id="A0A9R1SUZ4"/>
<name>A0A9R1SUZ4_9HYME</name>
<dbReference type="RefSeq" id="XP_011297640.1">
    <property type="nucleotide sequence ID" value="XM_011299338.1"/>
</dbReference>
<dbReference type="GeneID" id="105263253"/>
<dbReference type="PANTHER" id="PTHR46536">
    <property type="entry name" value="ARL14 EFFECTOR PROTEIN"/>
    <property type="match status" value="1"/>
</dbReference>
<dbReference type="KEGG" id="fas:105263253"/>
<evidence type="ECO:0000259" key="2">
    <source>
        <dbReference type="Pfam" id="PF14949"/>
    </source>
</evidence>
<dbReference type="Proteomes" id="UP000694866">
    <property type="component" value="Unplaced"/>
</dbReference>
<dbReference type="PANTHER" id="PTHR46536:SF3">
    <property type="entry name" value="ARF7 EFFECTOR PROTEIN C-TERMINAL DOMAIN-CONTAINING PROTEIN"/>
    <property type="match status" value="1"/>
</dbReference>
<accession>A0A9R1SUZ4</accession>
<gene>
    <name evidence="4" type="primary">LOC105263253</name>
</gene>
<dbReference type="Pfam" id="PF14949">
    <property type="entry name" value="ARF7EP_C"/>
    <property type="match status" value="1"/>
</dbReference>
<feature type="compositionally biased region" description="Basic and acidic residues" evidence="1">
    <location>
        <begin position="30"/>
        <end position="47"/>
    </location>
</feature>
<dbReference type="OrthoDB" id="5984406at2759"/>
<protein>
    <submittedName>
        <fullName evidence="4">ARL14 effector protein</fullName>
    </submittedName>
</protein>
<keyword evidence="3" id="KW-1185">Reference proteome</keyword>
<proteinExistence type="predicted"/>
<feature type="domain" description="ARF7 effector protein C-terminal" evidence="2">
    <location>
        <begin position="27"/>
        <end position="119"/>
    </location>
</feature>
<evidence type="ECO:0000313" key="3">
    <source>
        <dbReference type="Proteomes" id="UP000694866"/>
    </source>
</evidence>
<reference evidence="4" key="1">
    <citation type="submission" date="2025-08" db="UniProtKB">
        <authorList>
            <consortium name="RefSeq"/>
        </authorList>
    </citation>
    <scope>IDENTIFICATION</scope>
    <source>
        <strain evidence="4">USDA-PBARC FA_bdor</strain>
        <tissue evidence="4">Whole organism</tissue>
    </source>
</reference>
<evidence type="ECO:0000256" key="1">
    <source>
        <dbReference type="SAM" id="MobiDB-lite"/>
    </source>
</evidence>
<organism evidence="3 4">
    <name type="scientific">Fopius arisanus</name>
    <dbReference type="NCBI Taxonomy" id="64838"/>
    <lineage>
        <taxon>Eukaryota</taxon>
        <taxon>Metazoa</taxon>
        <taxon>Ecdysozoa</taxon>
        <taxon>Arthropoda</taxon>
        <taxon>Hexapoda</taxon>
        <taxon>Insecta</taxon>
        <taxon>Pterygota</taxon>
        <taxon>Neoptera</taxon>
        <taxon>Endopterygota</taxon>
        <taxon>Hymenoptera</taxon>
        <taxon>Apocrita</taxon>
        <taxon>Ichneumonoidea</taxon>
        <taxon>Braconidae</taxon>
        <taxon>Opiinae</taxon>
        <taxon>Fopius</taxon>
    </lineage>
</organism>
<dbReference type="InterPro" id="IPR029264">
    <property type="entry name" value="ARF7EP_C"/>
</dbReference>
<feature type="region of interest" description="Disordered" evidence="1">
    <location>
        <begin position="30"/>
        <end position="52"/>
    </location>
</feature>
<sequence length="134" mass="15745">MDSSTDDNDVPKKRTRTFLNKQKFADNEAKKILRDFDPQRSEREKRKNTQQIRRLYPGSKKHVLYDESGIFMQNGMNLCDCLRQDCPGCHYPCSKCGSTKCGHECRVHRRWAYECIENEGSDTVMKNRDMKKTS</sequence>
<evidence type="ECO:0000313" key="4">
    <source>
        <dbReference type="RefSeq" id="XP_011297640.1"/>
    </source>
</evidence>